<reference evidence="4" key="1">
    <citation type="submission" date="2022-10" db="EMBL/GenBank/DDBJ databases">
        <title>Genome assembly of Pristionchus species.</title>
        <authorList>
            <person name="Yoshida K."/>
            <person name="Sommer R.J."/>
        </authorList>
    </citation>
    <scope>NUCLEOTIDE SEQUENCE [LARGE SCALE GENOMIC DNA]</scope>
    <source>
        <strain evidence="4">RS5460</strain>
    </source>
</reference>
<gene>
    <name evidence="3" type="ORF">PMAYCL1PPCAC_21559</name>
</gene>
<feature type="region of interest" description="Disordered" evidence="1">
    <location>
        <begin position="104"/>
        <end position="134"/>
    </location>
</feature>
<evidence type="ECO:0000313" key="4">
    <source>
        <dbReference type="Proteomes" id="UP001328107"/>
    </source>
</evidence>
<keyword evidence="2" id="KW-0812">Transmembrane</keyword>
<dbReference type="AlphaFoldDB" id="A0AAN5CVH7"/>
<feature type="transmembrane region" description="Helical" evidence="2">
    <location>
        <begin position="85"/>
        <end position="106"/>
    </location>
</feature>
<keyword evidence="4" id="KW-1185">Reference proteome</keyword>
<dbReference type="EMBL" id="BTRK01000005">
    <property type="protein sequence ID" value="GMR51364.1"/>
    <property type="molecule type" value="Genomic_DNA"/>
</dbReference>
<organism evidence="3 4">
    <name type="scientific">Pristionchus mayeri</name>
    <dbReference type="NCBI Taxonomy" id="1317129"/>
    <lineage>
        <taxon>Eukaryota</taxon>
        <taxon>Metazoa</taxon>
        <taxon>Ecdysozoa</taxon>
        <taxon>Nematoda</taxon>
        <taxon>Chromadorea</taxon>
        <taxon>Rhabditida</taxon>
        <taxon>Rhabditina</taxon>
        <taxon>Diplogasteromorpha</taxon>
        <taxon>Diplogasteroidea</taxon>
        <taxon>Neodiplogasteridae</taxon>
        <taxon>Pristionchus</taxon>
    </lineage>
</organism>
<feature type="non-terminal residue" evidence="3">
    <location>
        <position position="1"/>
    </location>
</feature>
<name>A0AAN5CVH7_9BILA</name>
<sequence length="134" mass="14799">LVNTSLTVGDSSSFWGMMARSNLTLSDLQREVKEDDRFVGLIVQLFCAKVARIGQYGILAKDDEKKRCVESHPLLDKIFEWIKTILFWISFITVCTCGCCCCSSSAGKKKSSSNRVSPSSSSAPKRPLARVVDV</sequence>
<dbReference type="Proteomes" id="UP001328107">
    <property type="component" value="Unassembled WGS sequence"/>
</dbReference>
<protein>
    <submittedName>
        <fullName evidence="3">Uncharacterized protein</fullName>
    </submittedName>
</protein>
<evidence type="ECO:0000313" key="3">
    <source>
        <dbReference type="EMBL" id="GMR51364.1"/>
    </source>
</evidence>
<keyword evidence="2" id="KW-1133">Transmembrane helix</keyword>
<comment type="caution">
    <text evidence="3">The sequence shown here is derived from an EMBL/GenBank/DDBJ whole genome shotgun (WGS) entry which is preliminary data.</text>
</comment>
<feature type="compositionally biased region" description="Low complexity" evidence="1">
    <location>
        <begin position="113"/>
        <end position="126"/>
    </location>
</feature>
<keyword evidence="2" id="KW-0472">Membrane</keyword>
<proteinExistence type="predicted"/>
<evidence type="ECO:0000256" key="2">
    <source>
        <dbReference type="SAM" id="Phobius"/>
    </source>
</evidence>
<evidence type="ECO:0000256" key="1">
    <source>
        <dbReference type="SAM" id="MobiDB-lite"/>
    </source>
</evidence>
<accession>A0AAN5CVH7</accession>